<sequence>MNRGALERLSEESVRTALLCYLNLNYTLQQNISLLGEQLENMKLKYPNADDVIKELKKKLDLCNINNILRRPRGIKRYIANLTKRWKHGSDLKESIMTEQDNSIGNSIISSEIKSKHEMITALIDAYVLIARLYEEEGKIKYELNKYSEIIELGTDLKRCQDTTQTLGSASRIVTPRKKGIGKYIDKFKNAVYAKLDSETLKKAKQDFRETITADEKATRKAARERAFGENAASNSGTPIWDRVKRFRKPPTDDQKLRAKYRQVRKTKGNRNWESVKSTPIKNPK</sequence>
<feature type="compositionally biased region" description="Basic residues" evidence="1">
    <location>
        <begin position="258"/>
        <end position="269"/>
    </location>
</feature>
<accession>A0A6C0CKB6</accession>
<dbReference type="AlphaFoldDB" id="A0A6C0CKB6"/>
<feature type="region of interest" description="Disordered" evidence="1">
    <location>
        <begin position="244"/>
        <end position="285"/>
    </location>
</feature>
<protein>
    <submittedName>
        <fullName evidence="2">Uncharacterized protein</fullName>
    </submittedName>
</protein>
<dbReference type="EMBL" id="MN739448">
    <property type="protein sequence ID" value="QHT05048.1"/>
    <property type="molecule type" value="Genomic_DNA"/>
</dbReference>
<proteinExistence type="predicted"/>
<feature type="compositionally biased region" description="Polar residues" evidence="1">
    <location>
        <begin position="270"/>
        <end position="285"/>
    </location>
</feature>
<evidence type="ECO:0000256" key="1">
    <source>
        <dbReference type="SAM" id="MobiDB-lite"/>
    </source>
</evidence>
<organism evidence="2">
    <name type="scientific">viral metagenome</name>
    <dbReference type="NCBI Taxonomy" id="1070528"/>
    <lineage>
        <taxon>unclassified sequences</taxon>
        <taxon>metagenomes</taxon>
        <taxon>organismal metagenomes</taxon>
    </lineage>
</organism>
<evidence type="ECO:0000313" key="2">
    <source>
        <dbReference type="EMBL" id="QHT05048.1"/>
    </source>
</evidence>
<name>A0A6C0CKB6_9ZZZZ</name>
<reference evidence="2" key="1">
    <citation type="journal article" date="2020" name="Nature">
        <title>Giant virus diversity and host interactions through global metagenomics.</title>
        <authorList>
            <person name="Schulz F."/>
            <person name="Roux S."/>
            <person name="Paez-Espino D."/>
            <person name="Jungbluth S."/>
            <person name="Walsh D.A."/>
            <person name="Denef V.J."/>
            <person name="McMahon K.D."/>
            <person name="Konstantinidis K.T."/>
            <person name="Eloe-Fadrosh E.A."/>
            <person name="Kyrpides N.C."/>
            <person name="Woyke T."/>
        </authorList>
    </citation>
    <scope>NUCLEOTIDE SEQUENCE</scope>
    <source>
        <strain evidence="2">GVMAG-M-3300021354-14</strain>
    </source>
</reference>